<dbReference type="EMBL" id="PPHD01055171">
    <property type="protein sequence ID" value="POI22760.1"/>
    <property type="molecule type" value="Genomic_DNA"/>
</dbReference>
<dbReference type="Proteomes" id="UP000237246">
    <property type="component" value="Unassembled WGS sequence"/>
</dbReference>
<evidence type="ECO:0000313" key="2">
    <source>
        <dbReference type="Proteomes" id="UP000237246"/>
    </source>
</evidence>
<organism evidence="1 2">
    <name type="scientific">Bambusicola thoracicus</name>
    <name type="common">Chinese bamboo-partridge</name>
    <name type="synonym">Perdix thoracica</name>
    <dbReference type="NCBI Taxonomy" id="9083"/>
    <lineage>
        <taxon>Eukaryota</taxon>
        <taxon>Metazoa</taxon>
        <taxon>Chordata</taxon>
        <taxon>Craniata</taxon>
        <taxon>Vertebrata</taxon>
        <taxon>Euteleostomi</taxon>
        <taxon>Archelosauria</taxon>
        <taxon>Archosauria</taxon>
        <taxon>Dinosauria</taxon>
        <taxon>Saurischia</taxon>
        <taxon>Theropoda</taxon>
        <taxon>Coelurosauria</taxon>
        <taxon>Aves</taxon>
        <taxon>Neognathae</taxon>
        <taxon>Galloanserae</taxon>
        <taxon>Galliformes</taxon>
        <taxon>Phasianidae</taxon>
        <taxon>Perdicinae</taxon>
        <taxon>Bambusicola</taxon>
    </lineage>
</organism>
<proteinExistence type="predicted"/>
<gene>
    <name evidence="1" type="ORF">CIB84_013492</name>
</gene>
<name>A0A2P4SF65_BAMTH</name>
<accession>A0A2P4SF65</accession>
<keyword evidence="2" id="KW-1185">Reference proteome</keyword>
<comment type="caution">
    <text evidence="1">The sequence shown here is derived from an EMBL/GenBank/DDBJ whole genome shotgun (WGS) entry which is preliminary data.</text>
</comment>
<protein>
    <submittedName>
        <fullName evidence="1">Uncharacterized protein</fullName>
    </submittedName>
</protein>
<reference evidence="1 2" key="1">
    <citation type="submission" date="2018-01" db="EMBL/GenBank/DDBJ databases">
        <title>Comparison of the Chinese Bamboo Partridge and Red Junglefowl genome sequences highlights the importance of demography in genome evolution.</title>
        <authorList>
            <person name="Tiley G.P."/>
            <person name="Kimball R.T."/>
            <person name="Braun E.L."/>
            <person name="Burleigh J.G."/>
        </authorList>
    </citation>
    <scope>NUCLEOTIDE SEQUENCE [LARGE SCALE GENOMIC DNA]</scope>
    <source>
        <strain evidence="1">RTK389</strain>
        <tissue evidence="1">Blood</tissue>
    </source>
</reference>
<sequence>MLRSRRSPTRQRLHGYQP</sequence>
<dbReference type="AlphaFoldDB" id="A0A2P4SF65"/>
<evidence type="ECO:0000313" key="1">
    <source>
        <dbReference type="EMBL" id="POI22760.1"/>
    </source>
</evidence>